<sequence>MNSLSKLQFNVDTNPVCGHDYPNTTERTDYVGNSNRMELVFHTAKSDDSSDSG</sequence>
<gene>
    <name evidence="1" type="primary">ORF97613</name>
</gene>
<accession>A0A0B7A7I2</accession>
<protein>
    <submittedName>
        <fullName evidence="1">Uncharacterized protein</fullName>
    </submittedName>
</protein>
<name>A0A0B7A7I2_9EUPU</name>
<reference evidence="1" key="1">
    <citation type="submission" date="2014-12" db="EMBL/GenBank/DDBJ databases">
        <title>Insight into the proteome of Arion vulgaris.</title>
        <authorList>
            <person name="Aradska J."/>
            <person name="Bulat T."/>
            <person name="Smidak R."/>
            <person name="Sarate P."/>
            <person name="Gangsoo J."/>
            <person name="Sialana F."/>
            <person name="Bilban M."/>
            <person name="Lubec G."/>
        </authorList>
    </citation>
    <scope>NUCLEOTIDE SEQUENCE</scope>
    <source>
        <tissue evidence="1">Skin</tissue>
    </source>
</reference>
<dbReference type="AlphaFoldDB" id="A0A0B7A7I2"/>
<organism evidence="1">
    <name type="scientific">Arion vulgaris</name>
    <dbReference type="NCBI Taxonomy" id="1028688"/>
    <lineage>
        <taxon>Eukaryota</taxon>
        <taxon>Metazoa</taxon>
        <taxon>Spiralia</taxon>
        <taxon>Lophotrochozoa</taxon>
        <taxon>Mollusca</taxon>
        <taxon>Gastropoda</taxon>
        <taxon>Heterobranchia</taxon>
        <taxon>Euthyneura</taxon>
        <taxon>Panpulmonata</taxon>
        <taxon>Eupulmonata</taxon>
        <taxon>Stylommatophora</taxon>
        <taxon>Helicina</taxon>
        <taxon>Arionoidea</taxon>
        <taxon>Arionidae</taxon>
        <taxon>Arion</taxon>
    </lineage>
</organism>
<evidence type="ECO:0000313" key="1">
    <source>
        <dbReference type="EMBL" id="CEK75925.1"/>
    </source>
</evidence>
<proteinExistence type="predicted"/>
<dbReference type="EMBL" id="HACG01029060">
    <property type="protein sequence ID" value="CEK75925.1"/>
    <property type="molecule type" value="Transcribed_RNA"/>
</dbReference>